<sequence length="206" mass="20684">MRLVPASLASAGLFAFGLVLASSVVQAQAPSTRVRGTVERLDGAALSVKTSTGEAVTVALAPGYSVGGVVKATAADIKKGSYIGVGARPQADGTLMAVQVFIFPEAMRGTGEGHRPWGVLPESTMTNATVADTVSRVDGANLVLSYPGGEQKVTITPDANIIMATPAQSSELAAGAQVAMTASKAADGSLTASRITIAKAGAQLPM</sequence>
<evidence type="ECO:0000256" key="1">
    <source>
        <dbReference type="SAM" id="SignalP"/>
    </source>
</evidence>
<name>A0A1H6BCP4_9HYPH</name>
<feature type="signal peptide" evidence="1">
    <location>
        <begin position="1"/>
        <end position="27"/>
    </location>
</feature>
<dbReference type="Pfam" id="PF18914">
    <property type="entry name" value="DUF5666"/>
    <property type="match status" value="1"/>
</dbReference>
<reference evidence="3 4" key="1">
    <citation type="submission" date="2016-10" db="EMBL/GenBank/DDBJ databases">
        <authorList>
            <person name="de Groot N.N."/>
        </authorList>
    </citation>
    <scope>NUCLEOTIDE SEQUENCE [LARGE SCALE GENOMIC DNA]</scope>
    <source>
        <strain evidence="3 4">DSM 26656</strain>
    </source>
</reference>
<evidence type="ECO:0000313" key="4">
    <source>
        <dbReference type="Proteomes" id="UP000236743"/>
    </source>
</evidence>
<organism evidence="3 4">
    <name type="scientific">Bosea lathyri</name>
    <dbReference type="NCBI Taxonomy" id="1036778"/>
    <lineage>
        <taxon>Bacteria</taxon>
        <taxon>Pseudomonadati</taxon>
        <taxon>Pseudomonadota</taxon>
        <taxon>Alphaproteobacteria</taxon>
        <taxon>Hyphomicrobiales</taxon>
        <taxon>Boseaceae</taxon>
        <taxon>Bosea</taxon>
    </lineage>
</organism>
<keyword evidence="4" id="KW-1185">Reference proteome</keyword>
<feature type="domain" description="DUF5666" evidence="2">
    <location>
        <begin position="133"/>
        <end position="195"/>
    </location>
</feature>
<evidence type="ECO:0000259" key="2">
    <source>
        <dbReference type="Pfam" id="PF18914"/>
    </source>
</evidence>
<dbReference type="AlphaFoldDB" id="A0A1H6BCP4"/>
<dbReference type="RefSeq" id="WP_103873690.1">
    <property type="nucleotide sequence ID" value="NZ_FNUY01000007.1"/>
</dbReference>
<dbReference type="OrthoDB" id="9799947at2"/>
<dbReference type="Proteomes" id="UP000236743">
    <property type="component" value="Unassembled WGS sequence"/>
</dbReference>
<proteinExistence type="predicted"/>
<accession>A0A1H6BCP4</accession>
<dbReference type="EMBL" id="FNUY01000007">
    <property type="protein sequence ID" value="SEG57966.1"/>
    <property type="molecule type" value="Genomic_DNA"/>
</dbReference>
<keyword evidence="1" id="KW-0732">Signal</keyword>
<evidence type="ECO:0000313" key="3">
    <source>
        <dbReference type="EMBL" id="SEG57966.1"/>
    </source>
</evidence>
<gene>
    <name evidence="3" type="ORF">SAMN04488115_10771</name>
</gene>
<dbReference type="InterPro" id="IPR043724">
    <property type="entry name" value="DUF5666"/>
</dbReference>
<feature type="chain" id="PRO_5009293578" description="DUF5666 domain-containing protein" evidence="1">
    <location>
        <begin position="28"/>
        <end position="206"/>
    </location>
</feature>
<protein>
    <recommendedName>
        <fullName evidence="2">DUF5666 domain-containing protein</fullName>
    </recommendedName>
</protein>